<accession>A0A5F8A0X1</accession>
<dbReference type="PANTHER" id="PTHR12138:SF161">
    <property type="entry name" value="SECRETED PROTEIN"/>
    <property type="match status" value="1"/>
</dbReference>
<dbReference type="PANTHER" id="PTHR12138">
    <property type="entry name" value="PRIMATE-EXPANDED PROTEIN FAMILY"/>
    <property type="match status" value="1"/>
</dbReference>
<dbReference type="VEuPathDB" id="HostDB:ENSMMUG00000058465"/>
<reference evidence="1" key="4">
    <citation type="submission" date="2025-09" db="UniProtKB">
        <authorList>
            <consortium name="Ensembl"/>
        </authorList>
    </citation>
    <scope>IDENTIFICATION</scope>
    <source>
        <strain evidence="1">17573</strain>
    </source>
</reference>
<evidence type="ECO:0000313" key="1">
    <source>
        <dbReference type="Ensembl" id="ENSMMUP00000070580.1"/>
    </source>
</evidence>
<dbReference type="InParanoid" id="A0A5F8A0X1"/>
<dbReference type="Ensembl" id="ENSMMUT00000085126.1">
    <property type="protein sequence ID" value="ENSMMUP00000070580.1"/>
    <property type="gene ID" value="ENSMMUG00000058465.1"/>
</dbReference>
<proteinExistence type="predicted"/>
<dbReference type="GeneTree" id="ENSGT01150000286943"/>
<keyword evidence="2" id="KW-1185">Reference proteome</keyword>
<sequence>STRLGLPKCWDYRLEPPRPAFSFFFFLRQSLTLSPRLECSGAILTHCNLCLPGSSDSPASASRVVGITGMHHHTQLIFIFLVETEVLHVGHSGLELLTSSDPPILTSQSARITGMSHGARPG</sequence>
<name>A0A5F8A0X1_MACMU</name>
<reference evidence="2" key="1">
    <citation type="journal article" date="2007" name="Science">
        <title>Evolutionary and biomedical insights from the rhesus macaque genome.</title>
        <authorList>
            <person name="Gibbs R.A."/>
            <person name="Rogers J."/>
            <person name="Katze M.G."/>
            <person name="Bumgarner R."/>
            <person name="Weinstock G.M."/>
            <person name="Mardis E.R."/>
            <person name="Remington K.A."/>
            <person name="Strausberg R.L."/>
            <person name="Venter J.C."/>
            <person name="Wilson R.K."/>
            <person name="Batzer M.A."/>
            <person name="Bustamante C.D."/>
            <person name="Eichler E.E."/>
            <person name="Hahn M.W."/>
            <person name="Hardison R.C."/>
            <person name="Makova K.D."/>
            <person name="Miller W."/>
            <person name="Milosavljevic A."/>
            <person name="Palermo R.E."/>
            <person name="Siepel A."/>
            <person name="Sikela J.M."/>
            <person name="Attaway T."/>
            <person name="Bell S."/>
            <person name="Bernard K.E."/>
            <person name="Buhay C.J."/>
            <person name="Chandrabose M.N."/>
            <person name="Dao M."/>
            <person name="Davis C."/>
            <person name="Delehaunty K.D."/>
            <person name="Ding Y."/>
            <person name="Dinh H.H."/>
            <person name="Dugan-Rocha S."/>
            <person name="Fulton L.A."/>
            <person name="Gabisi R.A."/>
            <person name="Garner T.T."/>
            <person name="Godfrey J."/>
            <person name="Hawes A.C."/>
            <person name="Hernandez J."/>
            <person name="Hines S."/>
            <person name="Holder M."/>
            <person name="Hume J."/>
            <person name="Jhangiani S.N."/>
            <person name="Joshi V."/>
            <person name="Khan Z.M."/>
            <person name="Kirkness E.F."/>
            <person name="Cree A."/>
            <person name="Fowler R.G."/>
            <person name="Lee S."/>
            <person name="Lewis L.R."/>
            <person name="Li Z."/>
            <person name="Liu Y.-S."/>
            <person name="Moore S.M."/>
            <person name="Muzny D."/>
            <person name="Nazareth L.V."/>
            <person name="Ngo D.N."/>
            <person name="Okwuonu G.O."/>
            <person name="Pai G."/>
            <person name="Parker D."/>
            <person name="Paul H.A."/>
            <person name="Pfannkoch C."/>
            <person name="Pohl C.S."/>
            <person name="Rogers Y.-H.C."/>
            <person name="Ruiz S.J."/>
            <person name="Sabo A."/>
            <person name="Santibanez J."/>
            <person name="Schneider B.W."/>
            <person name="Smith S.M."/>
            <person name="Sodergren E."/>
            <person name="Svatek A.F."/>
            <person name="Utterback T.R."/>
            <person name="Vattathil S."/>
            <person name="Warren W."/>
            <person name="White C.S."/>
            <person name="Chinwalla A.T."/>
            <person name="Feng Y."/>
            <person name="Halpern A.L."/>
            <person name="Hillier L.W."/>
            <person name="Huang X."/>
            <person name="Minx P."/>
            <person name="Nelson J.O."/>
            <person name="Pepin K.H."/>
            <person name="Qin X."/>
            <person name="Sutton G.G."/>
            <person name="Venter E."/>
            <person name="Walenz B.P."/>
            <person name="Wallis J.W."/>
            <person name="Worley K.C."/>
            <person name="Yang S.-P."/>
            <person name="Jones S.M."/>
            <person name="Marra M.A."/>
            <person name="Rocchi M."/>
            <person name="Schein J.E."/>
            <person name="Baertsch R."/>
            <person name="Clarke L."/>
            <person name="Csuros M."/>
            <person name="Glasscock J."/>
            <person name="Harris R.A."/>
            <person name="Havlak P."/>
            <person name="Jackson A.R."/>
            <person name="Jiang H."/>
            <person name="Liu Y."/>
            <person name="Messina D.N."/>
            <person name="Shen Y."/>
            <person name="Song H.X.-Z."/>
            <person name="Wylie T."/>
            <person name="Zhang L."/>
            <person name="Birney E."/>
            <person name="Han K."/>
            <person name="Konkel M.K."/>
            <person name="Lee J."/>
            <person name="Smit A.F.A."/>
            <person name="Ullmer B."/>
            <person name="Wang H."/>
            <person name="Xing J."/>
            <person name="Burhans R."/>
            <person name="Cheng Z."/>
            <person name="Karro J.E."/>
            <person name="Ma J."/>
            <person name="Raney B."/>
            <person name="She X."/>
            <person name="Cox M.J."/>
            <person name="Demuth J.P."/>
            <person name="Dumas L.J."/>
            <person name="Han S.-G."/>
            <person name="Hopkins J."/>
            <person name="Karimpour-Fard A."/>
            <person name="Kim Y.H."/>
            <person name="Pollack J.R."/>
            <person name="Vinar T."/>
            <person name="Addo-Quaye C."/>
            <person name="Degenhardt J."/>
            <person name="Denby A."/>
            <person name="Hubisz M.J."/>
            <person name="Indap A."/>
            <person name="Kosiol C."/>
            <person name="Lahn B.T."/>
            <person name="Lawson H.A."/>
            <person name="Marklein A."/>
            <person name="Nielsen R."/>
            <person name="Vallender E.J."/>
            <person name="Clark A.G."/>
            <person name="Ferguson B."/>
            <person name="Hernandez R.D."/>
            <person name="Hirani K."/>
            <person name="Kehrer-Sawatzki H."/>
            <person name="Kolb J."/>
            <person name="Patil S."/>
            <person name="Pu L.-L."/>
            <person name="Ren Y."/>
            <person name="Smith D.G."/>
            <person name="Wheeler D.A."/>
            <person name="Schenck I."/>
            <person name="Ball E.V."/>
            <person name="Chen R."/>
            <person name="Cooper D.N."/>
            <person name="Giardine B."/>
            <person name="Hsu F."/>
            <person name="Kent W.J."/>
            <person name="Lesk A."/>
            <person name="Nelson D.L."/>
            <person name="O'brien W.E."/>
            <person name="Pruefer K."/>
            <person name="Stenson P.D."/>
            <person name="Wallace J.C."/>
            <person name="Ke H."/>
            <person name="Liu X.-M."/>
            <person name="Wang P."/>
            <person name="Xiang A.P."/>
            <person name="Yang F."/>
            <person name="Barber G.P."/>
            <person name="Haussler D."/>
            <person name="Karolchik D."/>
            <person name="Kern A.D."/>
            <person name="Kuhn R.M."/>
            <person name="Smith K.E."/>
            <person name="Zwieg A.S."/>
        </authorList>
    </citation>
    <scope>NUCLEOTIDE SEQUENCE [LARGE SCALE GENOMIC DNA]</scope>
    <source>
        <strain evidence="2">17573</strain>
    </source>
</reference>
<reference evidence="1" key="2">
    <citation type="submission" date="2019-01" db="EMBL/GenBank/DDBJ databases">
        <authorList>
            <person name="Graves T."/>
            <person name="Eichler E.E."/>
            <person name="Wilson R.K."/>
        </authorList>
    </citation>
    <scope>NUCLEOTIDE SEQUENCE [LARGE SCALE GENOMIC DNA]</scope>
    <source>
        <strain evidence="1">17573</strain>
    </source>
</reference>
<protein>
    <submittedName>
        <fullName evidence="1">Uncharacterized protein</fullName>
    </submittedName>
</protein>
<organism evidence="1 2">
    <name type="scientific">Macaca mulatta</name>
    <name type="common">Rhesus macaque</name>
    <dbReference type="NCBI Taxonomy" id="9544"/>
    <lineage>
        <taxon>Eukaryota</taxon>
        <taxon>Metazoa</taxon>
        <taxon>Chordata</taxon>
        <taxon>Craniata</taxon>
        <taxon>Vertebrata</taxon>
        <taxon>Euteleostomi</taxon>
        <taxon>Mammalia</taxon>
        <taxon>Eutheria</taxon>
        <taxon>Euarchontoglires</taxon>
        <taxon>Primates</taxon>
        <taxon>Haplorrhini</taxon>
        <taxon>Catarrhini</taxon>
        <taxon>Cercopithecidae</taxon>
        <taxon>Cercopithecinae</taxon>
        <taxon>Macaca</taxon>
    </lineage>
</organism>
<reference evidence="1" key="3">
    <citation type="submission" date="2025-08" db="UniProtKB">
        <authorList>
            <consortium name="Ensembl"/>
        </authorList>
    </citation>
    <scope>IDENTIFICATION</scope>
    <source>
        <strain evidence="1">17573</strain>
    </source>
</reference>
<dbReference type="Proteomes" id="UP000006718">
    <property type="component" value="Chromosome 9"/>
</dbReference>
<evidence type="ECO:0000313" key="2">
    <source>
        <dbReference type="Proteomes" id="UP000006718"/>
    </source>
</evidence>
<dbReference type="PRINTS" id="PR02045">
    <property type="entry name" value="F138DOMAIN"/>
</dbReference>
<dbReference type="AlphaFoldDB" id="A0A5F8A0X1"/>